<protein>
    <recommendedName>
        <fullName evidence="6">Transporter</fullName>
    </recommendedName>
</protein>
<feature type="transmembrane region" description="Helical" evidence="7">
    <location>
        <begin position="259"/>
        <end position="282"/>
    </location>
</feature>
<evidence type="ECO:0000313" key="9">
    <source>
        <dbReference type="Proteomes" id="UP000636755"/>
    </source>
</evidence>
<dbReference type="Pfam" id="PF00209">
    <property type="entry name" value="SNF"/>
    <property type="match status" value="2"/>
</dbReference>
<feature type="transmembrane region" description="Helical" evidence="7">
    <location>
        <begin position="389"/>
        <end position="410"/>
    </location>
</feature>
<keyword evidence="9" id="KW-1185">Reference proteome</keyword>
<feature type="transmembrane region" description="Helical" evidence="7">
    <location>
        <begin position="145"/>
        <end position="164"/>
    </location>
</feature>
<sequence length="451" mass="49752">MERESFKSRLGFILVSAGCAIGIGNVWRFPYVAGENGGGLFVLLYLIFLVLMGIPVLTMELAVGRASRKSAVLGYKKLEKPKSKWHIHGWFCMLGCYLLMMYYTTVSGWMTSYFYKFATGTFESGMTSEQVSGVFSQLQSNPIEMVIWMAIITILGFLVCSRGIQKGIEKVSKVMMIALLVLILALAVNSILLSGAGEGLKFYLVPDFEKVSEIGIGNIVSAAMNQSFFTLSLGIAAMEIFGSYMSKNNTLPGESVKICALDTFVAIMAGLIIFPACFSYGVEPDQGPALIFITLPNVFVNMAGGRIWGTLFFLFMTFACFSTIIAVFENIISFCIDMFGISRKKSVVINAVIILIASLPCVFGFNIWSGFELFGQNVLGIEDFLVSNILLPVGSLIYLLFCVTKFGWGFDNYLTECNTGKGMKFARFLKPYFQFVLPILVLIVLVQGFIK</sequence>
<evidence type="ECO:0000313" key="8">
    <source>
        <dbReference type="EMBL" id="MBC5727545.1"/>
    </source>
</evidence>
<dbReference type="RefSeq" id="WP_186934832.1">
    <property type="nucleotide sequence ID" value="NZ_JACOPS010000001.1"/>
</dbReference>
<feature type="transmembrane region" description="Helical" evidence="7">
    <location>
        <begin position="12"/>
        <end position="30"/>
    </location>
</feature>
<accession>A0ABR7HJ94</accession>
<comment type="subcellular location">
    <subcellularLocation>
        <location evidence="1">Membrane</location>
        <topology evidence="1">Multi-pass membrane protein</topology>
    </subcellularLocation>
</comment>
<dbReference type="EMBL" id="JACOPS010000001">
    <property type="protein sequence ID" value="MBC5727545.1"/>
    <property type="molecule type" value="Genomic_DNA"/>
</dbReference>
<name>A0ABR7HJ94_9FIRM</name>
<evidence type="ECO:0000256" key="1">
    <source>
        <dbReference type="ARBA" id="ARBA00004141"/>
    </source>
</evidence>
<comment type="caution">
    <text evidence="8">The sequence shown here is derived from an EMBL/GenBank/DDBJ whole genome shotgun (WGS) entry which is preliminary data.</text>
</comment>
<evidence type="ECO:0000256" key="7">
    <source>
        <dbReference type="SAM" id="Phobius"/>
    </source>
</evidence>
<dbReference type="InterPro" id="IPR037272">
    <property type="entry name" value="SNS_sf"/>
</dbReference>
<dbReference type="InterPro" id="IPR047218">
    <property type="entry name" value="YocR/YhdH-like"/>
</dbReference>
<reference evidence="8 9" key="1">
    <citation type="submission" date="2020-08" db="EMBL/GenBank/DDBJ databases">
        <title>Genome public.</title>
        <authorList>
            <person name="Liu C."/>
            <person name="Sun Q."/>
        </authorList>
    </citation>
    <scope>NUCLEOTIDE SEQUENCE [LARGE SCALE GENOMIC DNA]</scope>
    <source>
        <strain evidence="8 9">NSJ-71</strain>
    </source>
</reference>
<dbReference type="SUPFAM" id="SSF161070">
    <property type="entry name" value="SNF-like"/>
    <property type="match status" value="1"/>
</dbReference>
<feature type="transmembrane region" description="Helical" evidence="7">
    <location>
        <begin position="307"/>
        <end position="328"/>
    </location>
</feature>
<keyword evidence="3 6" id="KW-0812">Transmembrane</keyword>
<keyword evidence="5 7" id="KW-0472">Membrane</keyword>
<keyword evidence="2 6" id="KW-0813">Transport</keyword>
<proteinExistence type="inferred from homology"/>
<organism evidence="8 9">
    <name type="scientific">Ruminococcus intestinalis</name>
    <dbReference type="NCBI Taxonomy" id="2763066"/>
    <lineage>
        <taxon>Bacteria</taxon>
        <taxon>Bacillati</taxon>
        <taxon>Bacillota</taxon>
        <taxon>Clostridia</taxon>
        <taxon>Eubacteriales</taxon>
        <taxon>Oscillospiraceae</taxon>
        <taxon>Ruminococcus</taxon>
    </lineage>
</organism>
<evidence type="ECO:0000256" key="2">
    <source>
        <dbReference type="ARBA" id="ARBA00022448"/>
    </source>
</evidence>
<evidence type="ECO:0000256" key="4">
    <source>
        <dbReference type="ARBA" id="ARBA00022989"/>
    </source>
</evidence>
<feature type="transmembrane region" description="Helical" evidence="7">
    <location>
        <begin position="431"/>
        <end position="450"/>
    </location>
</feature>
<gene>
    <name evidence="8" type="ORF">H8R91_03160</name>
</gene>
<dbReference type="PROSITE" id="PS00610">
    <property type="entry name" value="NA_NEUROTRAN_SYMP_1"/>
    <property type="match status" value="1"/>
</dbReference>
<evidence type="ECO:0000256" key="5">
    <source>
        <dbReference type="ARBA" id="ARBA00023136"/>
    </source>
</evidence>
<dbReference type="PROSITE" id="PS50267">
    <property type="entry name" value="NA_NEUROTRAN_SYMP_3"/>
    <property type="match status" value="1"/>
</dbReference>
<dbReference type="InterPro" id="IPR000175">
    <property type="entry name" value="Na/ntran_symport"/>
</dbReference>
<dbReference type="PANTHER" id="PTHR42948:SF1">
    <property type="entry name" value="TRANSPORTER"/>
    <property type="match status" value="1"/>
</dbReference>
<keyword evidence="4 7" id="KW-1133">Transmembrane helix</keyword>
<dbReference type="CDD" id="cd10336">
    <property type="entry name" value="SLC6sbd_Tyt1-Like"/>
    <property type="match status" value="1"/>
</dbReference>
<dbReference type="Proteomes" id="UP000636755">
    <property type="component" value="Unassembled WGS sequence"/>
</dbReference>
<feature type="transmembrane region" description="Helical" evidence="7">
    <location>
        <begin position="216"/>
        <end position="238"/>
    </location>
</feature>
<keyword evidence="6" id="KW-0769">Symport</keyword>
<feature type="transmembrane region" description="Helical" evidence="7">
    <location>
        <begin position="42"/>
        <end position="64"/>
    </location>
</feature>
<feature type="transmembrane region" description="Helical" evidence="7">
    <location>
        <begin position="348"/>
        <end position="369"/>
    </location>
</feature>
<evidence type="ECO:0000256" key="3">
    <source>
        <dbReference type="ARBA" id="ARBA00022692"/>
    </source>
</evidence>
<dbReference type="PANTHER" id="PTHR42948">
    <property type="entry name" value="TRANSPORTER"/>
    <property type="match status" value="1"/>
</dbReference>
<feature type="transmembrane region" description="Helical" evidence="7">
    <location>
        <begin position="85"/>
        <end position="103"/>
    </location>
</feature>
<dbReference type="NCBIfam" id="NF037979">
    <property type="entry name" value="Na_transp"/>
    <property type="match status" value="1"/>
</dbReference>
<dbReference type="PRINTS" id="PR00176">
    <property type="entry name" value="NANEUSMPORT"/>
</dbReference>
<evidence type="ECO:0000256" key="6">
    <source>
        <dbReference type="RuleBase" id="RU003732"/>
    </source>
</evidence>
<feature type="transmembrane region" description="Helical" evidence="7">
    <location>
        <begin position="176"/>
        <end position="196"/>
    </location>
</feature>
<comment type="similarity">
    <text evidence="6">Belongs to the sodium:neurotransmitter symporter (SNF) (TC 2.A.22) family.</text>
</comment>